<gene>
    <name evidence="2" type="ORF">K040078D81_14990</name>
</gene>
<keyword evidence="1" id="KW-0812">Transmembrane</keyword>
<protein>
    <submittedName>
        <fullName evidence="2">Uncharacterized protein</fullName>
    </submittedName>
</protein>
<evidence type="ECO:0000313" key="3">
    <source>
        <dbReference type="Proteomes" id="UP001600943"/>
    </source>
</evidence>
<evidence type="ECO:0000256" key="1">
    <source>
        <dbReference type="SAM" id="Phobius"/>
    </source>
</evidence>
<organism evidence="2 3">
    <name type="scientific">Blautia hominis</name>
    <dbReference type="NCBI Taxonomy" id="2025493"/>
    <lineage>
        <taxon>Bacteria</taxon>
        <taxon>Bacillati</taxon>
        <taxon>Bacillota</taxon>
        <taxon>Clostridia</taxon>
        <taxon>Lachnospirales</taxon>
        <taxon>Lachnospiraceae</taxon>
        <taxon>Blautia</taxon>
    </lineage>
</organism>
<proteinExistence type="predicted"/>
<name>A0ABQ0B7H4_9FIRM</name>
<dbReference type="EMBL" id="BAABYW010000001">
    <property type="protein sequence ID" value="GAA6407382.1"/>
    <property type="molecule type" value="Genomic_DNA"/>
</dbReference>
<feature type="transmembrane region" description="Helical" evidence="1">
    <location>
        <begin position="12"/>
        <end position="36"/>
    </location>
</feature>
<reference evidence="2 3" key="1">
    <citation type="submission" date="2024-04" db="EMBL/GenBank/DDBJ databases">
        <title>Defined microbial consortia suppress multidrug-resistant proinflammatory Enterobacteriaceae via ecological control.</title>
        <authorList>
            <person name="Furuichi M."/>
            <person name="Kawaguchi T."/>
            <person name="Pust M."/>
            <person name="Yasuma K."/>
            <person name="Plichta D."/>
            <person name="Hasegawa N."/>
            <person name="Ohya T."/>
            <person name="Bhattarai S."/>
            <person name="Sasajima S."/>
            <person name="Aoto Y."/>
            <person name="Tuganbaev T."/>
            <person name="Yaginuma M."/>
            <person name="Ueda M."/>
            <person name="Okahashi N."/>
            <person name="Amafuji K."/>
            <person name="Kiridooshi Y."/>
            <person name="Sugita K."/>
            <person name="Strazar M."/>
            <person name="Skelly A."/>
            <person name="Suda W."/>
            <person name="Hattori M."/>
            <person name="Nakamoto N."/>
            <person name="Caballero S."/>
            <person name="Norman J."/>
            <person name="Olle B."/>
            <person name="Tanoue T."/>
            <person name="Arita M."/>
            <person name="Bucci V."/>
            <person name="Atarashi K."/>
            <person name="Xavier R."/>
            <person name="Honda K."/>
        </authorList>
    </citation>
    <scope>NUCLEOTIDE SEQUENCE [LARGE SCALE GENOMIC DNA]</scope>
    <source>
        <strain evidence="3">k04-0078-D8-1</strain>
    </source>
</reference>
<accession>A0ABQ0B7H4</accession>
<keyword evidence="1" id="KW-1133">Transmembrane helix</keyword>
<evidence type="ECO:0000313" key="2">
    <source>
        <dbReference type="EMBL" id="GAA6407382.1"/>
    </source>
</evidence>
<comment type="caution">
    <text evidence="2">The sequence shown here is derived from an EMBL/GenBank/DDBJ whole genome shotgun (WGS) entry which is preliminary data.</text>
</comment>
<sequence length="50" mass="5447">MNEKIYKTMSCAGVTSLVLGIVVMVTSIVSGVMLIINGTRLLKKRSEITF</sequence>
<keyword evidence="1" id="KW-0472">Membrane</keyword>
<keyword evidence="3" id="KW-1185">Reference proteome</keyword>
<dbReference type="RefSeq" id="WP_167388438.1">
    <property type="nucleotide sequence ID" value="NZ_BAABYW010000001.1"/>
</dbReference>
<dbReference type="Proteomes" id="UP001600943">
    <property type="component" value="Unassembled WGS sequence"/>
</dbReference>